<dbReference type="AlphaFoldDB" id="A0A834CQT4"/>
<evidence type="ECO:0008006" key="3">
    <source>
        <dbReference type="Google" id="ProtNLM"/>
    </source>
</evidence>
<reference evidence="1" key="2">
    <citation type="submission" date="2020-03" db="EMBL/GenBank/DDBJ databases">
        <title>Walnut 2.0.</title>
        <authorList>
            <person name="Marrano A."/>
            <person name="Britton M."/>
            <person name="Zimin A.V."/>
            <person name="Zaini P.A."/>
            <person name="Workman R."/>
            <person name="Puiu D."/>
            <person name="Bianco L."/>
            <person name="Allen B.J."/>
            <person name="Troggio M."/>
            <person name="Leslie C.A."/>
            <person name="Timp W."/>
            <person name="Dendekar A."/>
            <person name="Salzberg S.L."/>
            <person name="Neale D.B."/>
        </authorList>
    </citation>
    <scope>NUCLEOTIDE SEQUENCE</scope>
    <source>
        <tissue evidence="1">Leaves</tissue>
    </source>
</reference>
<reference evidence="1" key="1">
    <citation type="submission" date="2015-10" db="EMBL/GenBank/DDBJ databases">
        <authorList>
            <person name="Martinez-Garcia P.J."/>
            <person name="Crepeau M.W."/>
            <person name="Puiu D."/>
            <person name="Gonzalez-Ibeas D."/>
            <person name="Whalen J."/>
            <person name="Stevens K."/>
            <person name="Paul R."/>
            <person name="Butterfield T."/>
            <person name="Britton M."/>
            <person name="Reagan R."/>
            <person name="Chakraborty S."/>
            <person name="Walawage S.L."/>
            <person name="Vasquez-Gross H.A."/>
            <person name="Cardeno C."/>
            <person name="Famula R."/>
            <person name="Pratt K."/>
            <person name="Kuruganti S."/>
            <person name="Aradhya M.K."/>
            <person name="Leslie C.A."/>
            <person name="Dandekar A.M."/>
            <person name="Salzberg S.L."/>
            <person name="Wegrzyn J.L."/>
            <person name="Langley C.H."/>
            <person name="Neale D.B."/>
        </authorList>
    </citation>
    <scope>NUCLEOTIDE SEQUENCE</scope>
    <source>
        <tissue evidence="1">Leaves</tissue>
    </source>
</reference>
<gene>
    <name evidence="1" type="ORF">F2P56_012402</name>
</gene>
<organism evidence="1 2">
    <name type="scientific">Juglans regia</name>
    <name type="common">English walnut</name>
    <dbReference type="NCBI Taxonomy" id="51240"/>
    <lineage>
        <taxon>Eukaryota</taxon>
        <taxon>Viridiplantae</taxon>
        <taxon>Streptophyta</taxon>
        <taxon>Embryophyta</taxon>
        <taxon>Tracheophyta</taxon>
        <taxon>Spermatophyta</taxon>
        <taxon>Magnoliopsida</taxon>
        <taxon>eudicotyledons</taxon>
        <taxon>Gunneridae</taxon>
        <taxon>Pentapetalae</taxon>
        <taxon>rosids</taxon>
        <taxon>fabids</taxon>
        <taxon>Fagales</taxon>
        <taxon>Juglandaceae</taxon>
        <taxon>Juglans</taxon>
    </lineage>
</organism>
<dbReference type="InterPro" id="IPR052343">
    <property type="entry name" value="Retrotransposon-Effector_Assoc"/>
</dbReference>
<evidence type="ECO:0000313" key="2">
    <source>
        <dbReference type="Proteomes" id="UP000619265"/>
    </source>
</evidence>
<sequence>MPQQEFKPSRDIRHGDPLSPYLFISCAEVLSSRLTHAERQRSISRVPIACGKFSITYLFFVDDSLLFYKANAFKWSRLIHILNLYERASGQKLNKEKTSIQFNRNIRRQVQEMILNIAGVRSFVPYEKYLGLPAMIDRS</sequence>
<dbReference type="Proteomes" id="UP000619265">
    <property type="component" value="Unassembled WGS sequence"/>
</dbReference>
<dbReference type="Gramene" id="Jr06_06550_p1">
    <property type="protein sequence ID" value="cds.Jr06_06550_p1"/>
    <property type="gene ID" value="Jr06_06550"/>
</dbReference>
<dbReference type="EMBL" id="LIHL02000006">
    <property type="protein sequence ID" value="KAF5468234.1"/>
    <property type="molecule type" value="Genomic_DNA"/>
</dbReference>
<name>A0A834CQT4_JUGRE</name>
<evidence type="ECO:0000313" key="1">
    <source>
        <dbReference type="EMBL" id="KAF5468234.1"/>
    </source>
</evidence>
<protein>
    <recommendedName>
        <fullName evidence="3">Reverse transcriptase domain-containing protein</fullName>
    </recommendedName>
</protein>
<proteinExistence type="predicted"/>
<dbReference type="PANTHER" id="PTHR46890">
    <property type="entry name" value="NON-LTR RETROLELEMENT REVERSE TRANSCRIPTASE-LIKE PROTEIN-RELATED"/>
    <property type="match status" value="1"/>
</dbReference>
<accession>A0A834CQT4</accession>
<dbReference type="PANTHER" id="PTHR46890:SF48">
    <property type="entry name" value="RNA-DIRECTED DNA POLYMERASE"/>
    <property type="match status" value="1"/>
</dbReference>
<comment type="caution">
    <text evidence="1">The sequence shown here is derived from an EMBL/GenBank/DDBJ whole genome shotgun (WGS) entry which is preliminary data.</text>
</comment>